<feature type="transmembrane region" description="Helical" evidence="9">
    <location>
        <begin position="129"/>
        <end position="148"/>
    </location>
</feature>
<dbReference type="GO" id="GO:0055085">
    <property type="term" value="P:transmembrane transport"/>
    <property type="evidence" value="ECO:0007669"/>
    <property type="project" value="InterPro"/>
</dbReference>
<protein>
    <submittedName>
        <fullName evidence="10">RnfABCDGE type electron transport complex subunit D</fullName>
    </submittedName>
</protein>
<evidence type="ECO:0000313" key="10">
    <source>
        <dbReference type="EMBL" id="MBB6734435.1"/>
    </source>
</evidence>
<keyword evidence="6" id="KW-1278">Translocase</keyword>
<reference evidence="10 11" key="1">
    <citation type="submission" date="2020-08" db="EMBL/GenBank/DDBJ databases">
        <title>Cohnella phylogeny.</title>
        <authorList>
            <person name="Dunlap C."/>
        </authorList>
    </citation>
    <scope>NUCLEOTIDE SEQUENCE [LARGE SCALE GENOMIC DNA]</scope>
    <source>
        <strain evidence="10 11">CBP 2801</strain>
    </source>
</reference>
<evidence type="ECO:0000256" key="1">
    <source>
        <dbReference type="ARBA" id="ARBA00022448"/>
    </source>
</evidence>
<evidence type="ECO:0000256" key="3">
    <source>
        <dbReference type="ARBA" id="ARBA00022630"/>
    </source>
</evidence>
<organism evidence="10 11">
    <name type="scientific">Cohnella zeiphila</name>
    <dbReference type="NCBI Taxonomy" id="2761120"/>
    <lineage>
        <taxon>Bacteria</taxon>
        <taxon>Bacillati</taxon>
        <taxon>Bacillota</taxon>
        <taxon>Bacilli</taxon>
        <taxon>Bacillales</taxon>
        <taxon>Paenibacillaceae</taxon>
        <taxon>Cohnella</taxon>
    </lineage>
</organism>
<feature type="transmembrane region" description="Helical" evidence="9">
    <location>
        <begin position="225"/>
        <end position="250"/>
    </location>
</feature>
<sequence>MKPKVWLKSPKGNVLLILLAFLGIASAVSHDWGGAKNALIAVGSAVVFDVGCCLIERRKRIFPDGAFITGLIVSLILSAASPWYVVAATAAVSILSKHLLAYRKKPLFNPAAFGLLLSVPIFHAQQSWWGAFGDLPGWFLPVVLIGGFRVTNRIQKFPQVFSFAVVYLLALFVLDAGILPLHAESLRTGGFYDALRPPFINAALFFAMLMLTDPPTSPAKTADQIVFGAIAGAAGAVIYGLFGGLIYLYIGLLAGNLYQVLRFKFSKRPAKPARPESEIRPYRRLS</sequence>
<dbReference type="Proteomes" id="UP000564644">
    <property type="component" value="Unassembled WGS sequence"/>
</dbReference>
<accession>A0A7X0SQS7</accession>
<dbReference type="Pfam" id="PF03116">
    <property type="entry name" value="NQR2_RnfD_RnfE"/>
    <property type="match status" value="1"/>
</dbReference>
<keyword evidence="5 9" id="KW-0812">Transmembrane</keyword>
<evidence type="ECO:0000256" key="9">
    <source>
        <dbReference type="SAM" id="Phobius"/>
    </source>
</evidence>
<evidence type="ECO:0000313" key="11">
    <source>
        <dbReference type="Proteomes" id="UP000564644"/>
    </source>
</evidence>
<evidence type="ECO:0000256" key="2">
    <source>
        <dbReference type="ARBA" id="ARBA00022553"/>
    </source>
</evidence>
<keyword evidence="1" id="KW-0813">Transport</keyword>
<dbReference type="EMBL" id="JACJVO010000033">
    <property type="protein sequence ID" value="MBB6734435.1"/>
    <property type="molecule type" value="Genomic_DNA"/>
</dbReference>
<evidence type="ECO:0000256" key="6">
    <source>
        <dbReference type="ARBA" id="ARBA00022967"/>
    </source>
</evidence>
<feature type="transmembrane region" description="Helical" evidence="9">
    <location>
        <begin position="160"/>
        <end position="183"/>
    </location>
</feature>
<dbReference type="AlphaFoldDB" id="A0A7X0SQS7"/>
<evidence type="ECO:0000256" key="8">
    <source>
        <dbReference type="ARBA" id="ARBA00023136"/>
    </source>
</evidence>
<dbReference type="InterPro" id="IPR004338">
    <property type="entry name" value="NqrB/RnfD"/>
</dbReference>
<keyword evidence="4" id="KW-0288">FMN</keyword>
<proteinExistence type="predicted"/>
<dbReference type="GO" id="GO:0016020">
    <property type="term" value="C:membrane"/>
    <property type="evidence" value="ECO:0007669"/>
    <property type="project" value="InterPro"/>
</dbReference>
<evidence type="ECO:0000256" key="5">
    <source>
        <dbReference type="ARBA" id="ARBA00022692"/>
    </source>
</evidence>
<gene>
    <name evidence="10" type="ORF">H7C18_26260</name>
</gene>
<feature type="transmembrane region" description="Helical" evidence="9">
    <location>
        <begin position="107"/>
        <end position="123"/>
    </location>
</feature>
<dbReference type="RefSeq" id="WP_185132094.1">
    <property type="nucleotide sequence ID" value="NZ_JACJVO010000033.1"/>
</dbReference>
<keyword evidence="11" id="KW-1185">Reference proteome</keyword>
<keyword evidence="3" id="KW-0285">Flavoprotein</keyword>
<feature type="transmembrane region" description="Helical" evidence="9">
    <location>
        <begin position="61"/>
        <end position="77"/>
    </location>
</feature>
<evidence type="ECO:0000256" key="7">
    <source>
        <dbReference type="ARBA" id="ARBA00022989"/>
    </source>
</evidence>
<comment type="caution">
    <text evidence="10">The sequence shown here is derived from an EMBL/GenBank/DDBJ whole genome shotgun (WGS) entry which is preliminary data.</text>
</comment>
<keyword evidence="8 9" id="KW-0472">Membrane</keyword>
<keyword evidence="2" id="KW-0597">Phosphoprotein</keyword>
<keyword evidence="7 9" id="KW-1133">Transmembrane helix</keyword>
<evidence type="ECO:0000256" key="4">
    <source>
        <dbReference type="ARBA" id="ARBA00022643"/>
    </source>
</evidence>
<name>A0A7X0SQS7_9BACL</name>